<keyword evidence="3" id="KW-0285">Flavoprotein</keyword>
<evidence type="ECO:0000256" key="11">
    <source>
        <dbReference type="ARBA" id="ARBA00052986"/>
    </source>
</evidence>
<reference evidence="20" key="1">
    <citation type="submission" date="2017-02" db="UniProtKB">
        <authorList>
            <consortium name="WormBaseParasite"/>
        </authorList>
    </citation>
    <scope>IDENTIFICATION</scope>
</reference>
<comment type="catalytic activity">
    <reaction evidence="11">
        <text>a quinone + hydrogen sulfide + glutathione + H(+) = S-sulfanylglutathione + a quinol</text>
        <dbReference type="Rhea" id="RHEA:55156"/>
        <dbReference type="ChEBI" id="CHEBI:15378"/>
        <dbReference type="ChEBI" id="CHEBI:24646"/>
        <dbReference type="ChEBI" id="CHEBI:29919"/>
        <dbReference type="ChEBI" id="CHEBI:57925"/>
        <dbReference type="ChEBI" id="CHEBI:58905"/>
        <dbReference type="ChEBI" id="CHEBI:132124"/>
        <dbReference type="EC" id="1.8.5.8"/>
    </reaction>
    <physiologicalReaction direction="left-to-right" evidence="11">
        <dbReference type="Rhea" id="RHEA:55157"/>
    </physiologicalReaction>
</comment>
<dbReference type="InterPro" id="IPR015904">
    <property type="entry name" value="Sulphide_quinone_reductase"/>
</dbReference>
<keyword evidence="8" id="KW-0496">Mitochondrion</keyword>
<evidence type="ECO:0000256" key="15">
    <source>
        <dbReference type="ARBA" id="ARBA00070160"/>
    </source>
</evidence>
<evidence type="ECO:0000256" key="8">
    <source>
        <dbReference type="ARBA" id="ARBA00023128"/>
    </source>
</evidence>
<dbReference type="GO" id="GO:0106436">
    <property type="term" value="F:glutathione-dependent sulfide quinone oxidoreductase activity"/>
    <property type="evidence" value="ECO:0007669"/>
    <property type="project" value="UniProtKB-EC"/>
</dbReference>
<dbReference type="PANTHER" id="PTHR10632:SF2">
    <property type="entry name" value="SULFIDE:QUINONE OXIDOREDUCTASE, MITOCHONDRIAL"/>
    <property type="match status" value="1"/>
</dbReference>
<comment type="subcellular location">
    <subcellularLocation>
        <location evidence="2">Mitochondrion</location>
    </subcellularLocation>
</comment>
<reference evidence="17 19" key="2">
    <citation type="submission" date="2018-11" db="EMBL/GenBank/DDBJ databases">
        <authorList>
            <consortium name="Pathogen Informatics"/>
        </authorList>
    </citation>
    <scope>NUCLEOTIDE SEQUENCE [LARGE SCALE GENOMIC DNA]</scope>
</reference>
<dbReference type="PANTHER" id="PTHR10632">
    <property type="entry name" value="SULFIDE:QUINONE OXIDOREDUCTASE"/>
    <property type="match status" value="1"/>
</dbReference>
<dbReference type="AlphaFoldDB" id="A0A0N4U2M5"/>
<organism evidence="18 20">
    <name type="scientific">Dracunculus medinensis</name>
    <name type="common">Guinea worm</name>
    <dbReference type="NCBI Taxonomy" id="318479"/>
    <lineage>
        <taxon>Eukaryota</taxon>
        <taxon>Metazoa</taxon>
        <taxon>Ecdysozoa</taxon>
        <taxon>Nematoda</taxon>
        <taxon>Chromadorea</taxon>
        <taxon>Rhabditida</taxon>
        <taxon>Spirurina</taxon>
        <taxon>Dracunculoidea</taxon>
        <taxon>Dracunculidae</taxon>
        <taxon>Dracunculus</taxon>
    </lineage>
</organism>
<comment type="function">
    <text evidence="12">Catalyzes the oxidation of hydrogen sulfide with the help of a quinone, such as ubiquinone-10, giving rise to thiosulfate and ultimately to sulfane (molecular sulfur) atoms. Requires an additional electron acceptor; can use sulfite, sulfide or cyanide (in vitro). It is believed the in vivo electron acceptor is glutathione.</text>
</comment>
<evidence type="ECO:0000256" key="7">
    <source>
        <dbReference type="ARBA" id="ARBA00023002"/>
    </source>
</evidence>
<evidence type="ECO:0000256" key="4">
    <source>
        <dbReference type="ARBA" id="ARBA00022719"/>
    </source>
</evidence>
<evidence type="ECO:0000313" key="20">
    <source>
        <dbReference type="WBParaSite" id="DME_0000094301-mRNA-1"/>
    </source>
</evidence>
<proteinExistence type="inferred from homology"/>
<dbReference type="Gene3D" id="3.50.50.60">
    <property type="entry name" value="FAD/NAD(P)-binding domain"/>
    <property type="match status" value="2"/>
</dbReference>
<dbReference type="Proteomes" id="UP000274756">
    <property type="component" value="Unassembled WGS sequence"/>
</dbReference>
<evidence type="ECO:0000313" key="18">
    <source>
        <dbReference type="Proteomes" id="UP000038040"/>
    </source>
</evidence>
<sequence>MLFTPVAAAAHYRLVIVGGGTGGCALTHVCKHLVNKGQLAIVEKHKKERLMRIKEHHYQAGYTLVGGGMKTLKSCIRPMKEVFHRDAVWLQNYVSEFHPKTSSIVLDDGLEVKYDMLLIAVGLELRYDMVKGLPEAFNAAGLCSIYYSGFVEKTYKELSSFKGGNAIFTFPNTPIKCAGAPQKICYLAEEIFRKRGVRDKTTVMYNTSLGAIFGVKKYAEALLKIVKERSIQLNTRRNLSEVDISTKQAVFQVLDDNAKPTGKVESFEYDLLHVAPPCSPVKALRECAELTDNNGWLDVDQKTLLSKRFDNIFGVGDCMNTANAKTGAAVSSQLRTLNVNIPAALKGKPLSGVYDGYASCPLMVTSRTVILAEFTPDGPMETLPINQAKPRYSAALLKRYFLPILYWHFLVKGLWFGPAVIRKVLHLGFVK</sequence>
<dbReference type="GO" id="GO:0070224">
    <property type="term" value="F:sulfide:quinone oxidoreductase activity"/>
    <property type="evidence" value="ECO:0007669"/>
    <property type="project" value="TreeGrafter"/>
</dbReference>
<dbReference type="EC" id="1.8.5.8" evidence="14"/>
<name>A0A0N4U2M5_DRAME</name>
<gene>
    <name evidence="17" type="ORF">DME_LOCUS5303</name>
</gene>
<dbReference type="GO" id="GO:0048038">
    <property type="term" value="F:quinone binding"/>
    <property type="evidence" value="ECO:0007669"/>
    <property type="project" value="UniProtKB-KW"/>
</dbReference>
<dbReference type="GO" id="GO:0070221">
    <property type="term" value="P:sulfide oxidation, using sulfide:quinone oxidoreductase"/>
    <property type="evidence" value="ECO:0007669"/>
    <property type="project" value="TreeGrafter"/>
</dbReference>
<evidence type="ECO:0000313" key="19">
    <source>
        <dbReference type="Proteomes" id="UP000274756"/>
    </source>
</evidence>
<evidence type="ECO:0000256" key="13">
    <source>
        <dbReference type="ARBA" id="ARBA00060891"/>
    </source>
</evidence>
<dbReference type="WBParaSite" id="DME_0000094301-mRNA-1">
    <property type="protein sequence ID" value="DME_0000094301-mRNA-1"/>
    <property type="gene ID" value="DME_0000094301"/>
</dbReference>
<dbReference type="STRING" id="318479.A0A0N4U2M5"/>
<keyword evidence="19" id="KW-1185">Reference proteome</keyword>
<comment type="similarity">
    <text evidence="13">Belongs to the SQRD family.</text>
</comment>
<dbReference type="SUPFAM" id="SSF51905">
    <property type="entry name" value="FAD/NAD(P)-binding domain"/>
    <property type="match status" value="2"/>
</dbReference>
<evidence type="ECO:0000256" key="1">
    <source>
        <dbReference type="ARBA" id="ARBA00001974"/>
    </source>
</evidence>
<keyword evidence="6" id="KW-0809">Transit peptide</keyword>
<evidence type="ECO:0000256" key="10">
    <source>
        <dbReference type="ARBA" id="ARBA00052810"/>
    </source>
</evidence>
<dbReference type="GO" id="GO:0005739">
    <property type="term" value="C:mitochondrion"/>
    <property type="evidence" value="ECO:0007669"/>
    <property type="project" value="UniProtKB-SubCell"/>
</dbReference>
<dbReference type="InterPro" id="IPR036188">
    <property type="entry name" value="FAD/NAD-bd_sf"/>
</dbReference>
<comment type="catalytic activity">
    <reaction evidence="9">
        <text>ubiquinone-10 + hydrogen sulfide + sulfite + 2 H(+) = ubiquinol-10 + thiosulfate</text>
        <dbReference type="Rhea" id="RHEA:38359"/>
        <dbReference type="ChEBI" id="CHEBI:15378"/>
        <dbReference type="ChEBI" id="CHEBI:17359"/>
        <dbReference type="ChEBI" id="CHEBI:29919"/>
        <dbReference type="ChEBI" id="CHEBI:33542"/>
        <dbReference type="ChEBI" id="CHEBI:46245"/>
        <dbReference type="ChEBI" id="CHEBI:64183"/>
    </reaction>
    <physiologicalReaction direction="left-to-right" evidence="9">
        <dbReference type="Rhea" id="RHEA:38360"/>
    </physiologicalReaction>
</comment>
<dbReference type="GO" id="GO:0071949">
    <property type="term" value="F:FAD binding"/>
    <property type="evidence" value="ECO:0007669"/>
    <property type="project" value="TreeGrafter"/>
</dbReference>
<evidence type="ECO:0000256" key="5">
    <source>
        <dbReference type="ARBA" id="ARBA00022827"/>
    </source>
</evidence>
<comment type="catalytic activity">
    <reaction evidence="10">
        <text>ubiquinone-10 + hydrogen sulfide + glutathione + H(+) = S-sulfanylglutathione + ubiquinol-10</text>
        <dbReference type="Rhea" id="RHEA:62608"/>
        <dbReference type="ChEBI" id="CHEBI:15378"/>
        <dbReference type="ChEBI" id="CHEBI:29919"/>
        <dbReference type="ChEBI" id="CHEBI:46245"/>
        <dbReference type="ChEBI" id="CHEBI:57925"/>
        <dbReference type="ChEBI" id="CHEBI:58905"/>
        <dbReference type="ChEBI" id="CHEBI:64183"/>
    </reaction>
    <physiologicalReaction direction="left-to-right" evidence="10">
        <dbReference type="Rhea" id="RHEA:62609"/>
    </physiologicalReaction>
</comment>
<evidence type="ECO:0000256" key="9">
    <source>
        <dbReference type="ARBA" id="ARBA00051038"/>
    </source>
</evidence>
<dbReference type="EMBL" id="UYYG01001152">
    <property type="protein sequence ID" value="VDN55330.1"/>
    <property type="molecule type" value="Genomic_DNA"/>
</dbReference>
<comment type="cofactor">
    <cofactor evidence="1">
        <name>FAD</name>
        <dbReference type="ChEBI" id="CHEBI:57692"/>
    </cofactor>
</comment>
<dbReference type="Proteomes" id="UP000038040">
    <property type="component" value="Unplaced"/>
</dbReference>
<evidence type="ECO:0000313" key="17">
    <source>
        <dbReference type="EMBL" id="VDN55330.1"/>
    </source>
</evidence>
<dbReference type="FunFam" id="3.50.50.60:FF:000034">
    <property type="entry name" value="sulfide:quinone oxidoreductase, mitochondrial"/>
    <property type="match status" value="1"/>
</dbReference>
<evidence type="ECO:0000256" key="3">
    <source>
        <dbReference type="ARBA" id="ARBA00022630"/>
    </source>
</evidence>
<dbReference type="OrthoDB" id="5376590at2759"/>
<evidence type="ECO:0000256" key="14">
    <source>
        <dbReference type="ARBA" id="ARBA00066447"/>
    </source>
</evidence>
<keyword evidence="7" id="KW-0560">Oxidoreductase</keyword>
<keyword evidence="5" id="KW-0274">FAD</keyword>
<evidence type="ECO:0000256" key="12">
    <source>
        <dbReference type="ARBA" id="ARBA00059167"/>
    </source>
</evidence>
<evidence type="ECO:0000256" key="2">
    <source>
        <dbReference type="ARBA" id="ARBA00004173"/>
    </source>
</evidence>
<evidence type="ECO:0000256" key="16">
    <source>
        <dbReference type="ARBA" id="ARBA00082958"/>
    </source>
</evidence>
<keyword evidence="4" id="KW-0874">Quinone</keyword>
<accession>A0A0N4U2M5</accession>
<protein>
    <recommendedName>
        <fullName evidence="15">Sulfide:quinone oxidoreductase, mitochondrial</fullName>
        <ecNumber evidence="14">1.8.5.8</ecNumber>
    </recommendedName>
    <alternativeName>
        <fullName evidence="16">Sulfide quinone oxidoreductase</fullName>
    </alternativeName>
</protein>
<evidence type="ECO:0000256" key="6">
    <source>
        <dbReference type="ARBA" id="ARBA00022946"/>
    </source>
</evidence>